<dbReference type="HOGENOM" id="CLU_2088696_0_0_1"/>
<protein>
    <submittedName>
        <fullName evidence="2">Uncharacterized protein</fullName>
    </submittedName>
</protein>
<feature type="transmembrane region" description="Helical" evidence="1">
    <location>
        <begin position="97"/>
        <end position="116"/>
    </location>
</feature>
<keyword evidence="1" id="KW-0472">Membrane</keyword>
<evidence type="ECO:0000313" key="3">
    <source>
        <dbReference type="Proteomes" id="UP000006591"/>
    </source>
</evidence>
<dbReference type="AlphaFoldDB" id="A0A0E0ITE9"/>
<reference evidence="2" key="1">
    <citation type="submission" date="2015-04" db="UniProtKB">
        <authorList>
            <consortium name="EnsemblPlants"/>
        </authorList>
    </citation>
    <scope>IDENTIFICATION</scope>
    <source>
        <strain evidence="2">SL10</strain>
    </source>
</reference>
<evidence type="ECO:0000256" key="1">
    <source>
        <dbReference type="SAM" id="Phobius"/>
    </source>
</evidence>
<dbReference type="Gramene" id="ONIVA10G13010.1">
    <property type="protein sequence ID" value="ONIVA10G13010.1"/>
    <property type="gene ID" value="ONIVA10G13010"/>
</dbReference>
<organism evidence="2">
    <name type="scientific">Oryza nivara</name>
    <name type="common">Indian wild rice</name>
    <name type="synonym">Oryza sativa f. spontanea</name>
    <dbReference type="NCBI Taxonomy" id="4536"/>
    <lineage>
        <taxon>Eukaryota</taxon>
        <taxon>Viridiplantae</taxon>
        <taxon>Streptophyta</taxon>
        <taxon>Embryophyta</taxon>
        <taxon>Tracheophyta</taxon>
        <taxon>Spermatophyta</taxon>
        <taxon>Magnoliopsida</taxon>
        <taxon>Liliopsida</taxon>
        <taxon>Poales</taxon>
        <taxon>Poaceae</taxon>
        <taxon>BOP clade</taxon>
        <taxon>Oryzoideae</taxon>
        <taxon>Oryzeae</taxon>
        <taxon>Oryzinae</taxon>
        <taxon>Oryza</taxon>
    </lineage>
</organism>
<sequence>MAAVSGDDDHGEMGIWGCRPDEATRGAPTPPMRGFCSWLRSSRAQARRLTRFFCWLGFALRNHCTGCQLGSARLRRGAVRPQARVERFRMHHHPRDALYAGAHILAVFLAGGAKVIF</sequence>
<dbReference type="EnsemblPlants" id="ONIVA10G13010.1">
    <property type="protein sequence ID" value="ONIVA10G13010.1"/>
    <property type="gene ID" value="ONIVA10G13010"/>
</dbReference>
<keyword evidence="1" id="KW-0812">Transmembrane</keyword>
<keyword evidence="1" id="KW-1133">Transmembrane helix</keyword>
<keyword evidence="3" id="KW-1185">Reference proteome</keyword>
<proteinExistence type="predicted"/>
<name>A0A0E0ITE9_ORYNI</name>
<reference evidence="2" key="2">
    <citation type="submission" date="2018-04" db="EMBL/GenBank/DDBJ databases">
        <title>OnivRS2 (Oryza nivara Reference Sequence Version 2).</title>
        <authorList>
            <person name="Zhang J."/>
            <person name="Kudrna D."/>
            <person name="Lee S."/>
            <person name="Talag J."/>
            <person name="Rajasekar S."/>
            <person name="Welchert J."/>
            <person name="Hsing Y.-I."/>
            <person name="Wing R.A."/>
        </authorList>
    </citation>
    <scope>NUCLEOTIDE SEQUENCE [LARGE SCALE GENOMIC DNA]</scope>
</reference>
<evidence type="ECO:0000313" key="2">
    <source>
        <dbReference type="EnsemblPlants" id="ONIVA10G13010.1"/>
    </source>
</evidence>
<accession>A0A0E0ITE9</accession>
<dbReference type="Proteomes" id="UP000006591">
    <property type="component" value="Chromosome 10"/>
</dbReference>